<dbReference type="EMBL" id="CM047580">
    <property type="protein sequence ID" value="KAI9921780.1"/>
    <property type="molecule type" value="Genomic_DNA"/>
</dbReference>
<gene>
    <name evidence="1" type="ORF">PsorP6_002064</name>
</gene>
<name>A0ACC0WSW0_9STRA</name>
<comment type="caution">
    <text evidence="1">The sequence shown here is derived from an EMBL/GenBank/DDBJ whole genome shotgun (WGS) entry which is preliminary data.</text>
</comment>
<sequence>MLKDSVHAKEELMRANEEQESNTKKSTIASNNFVVIGNKSASCDAKNVRKKEVKDAKNKNNRAHPHARQVIALEKQLARDRGKMDKYKYITSKTTRRNSEDELNAQHDEINRVKLENDTLERRLEKEKWSSQQIEQRLGEHTPRCAADAD</sequence>
<accession>A0ACC0WSW0</accession>
<proteinExistence type="predicted"/>
<reference evidence="1 2" key="1">
    <citation type="journal article" date="2022" name="bioRxiv">
        <title>The genome of the oomycete Peronosclerospora sorghi, a cosmopolitan pathogen of maize and sorghum, is inflated with dispersed pseudogenes.</title>
        <authorList>
            <person name="Fletcher K."/>
            <person name="Martin F."/>
            <person name="Isakeit T."/>
            <person name="Cavanaugh K."/>
            <person name="Magill C."/>
            <person name="Michelmore R."/>
        </authorList>
    </citation>
    <scope>NUCLEOTIDE SEQUENCE [LARGE SCALE GENOMIC DNA]</scope>
    <source>
        <strain evidence="1">P6</strain>
    </source>
</reference>
<evidence type="ECO:0000313" key="1">
    <source>
        <dbReference type="EMBL" id="KAI9921780.1"/>
    </source>
</evidence>
<organism evidence="1 2">
    <name type="scientific">Peronosclerospora sorghi</name>
    <dbReference type="NCBI Taxonomy" id="230839"/>
    <lineage>
        <taxon>Eukaryota</taxon>
        <taxon>Sar</taxon>
        <taxon>Stramenopiles</taxon>
        <taxon>Oomycota</taxon>
        <taxon>Peronosporomycetes</taxon>
        <taxon>Peronosporales</taxon>
        <taxon>Peronosporaceae</taxon>
        <taxon>Peronosclerospora</taxon>
    </lineage>
</organism>
<keyword evidence="2" id="KW-1185">Reference proteome</keyword>
<dbReference type="Proteomes" id="UP001163321">
    <property type="component" value="Chromosome 1"/>
</dbReference>
<protein>
    <submittedName>
        <fullName evidence="1">Uncharacterized protein</fullName>
    </submittedName>
</protein>
<evidence type="ECO:0000313" key="2">
    <source>
        <dbReference type="Proteomes" id="UP001163321"/>
    </source>
</evidence>